<dbReference type="Pfam" id="PF11706">
    <property type="entry name" value="zf-CGNR"/>
    <property type="match status" value="1"/>
</dbReference>
<comment type="caution">
    <text evidence="2">The sequence shown here is derived from an EMBL/GenBank/DDBJ whole genome shotgun (WGS) entry which is preliminary data.</text>
</comment>
<dbReference type="InterPro" id="IPR021005">
    <property type="entry name" value="Znf_CGNR"/>
</dbReference>
<evidence type="ECO:0000313" key="2">
    <source>
        <dbReference type="EMBL" id="GEO30925.1"/>
    </source>
</evidence>
<dbReference type="EMBL" id="BJYX01000014">
    <property type="protein sequence ID" value="GEO30925.1"/>
    <property type="molecule type" value="Genomic_DNA"/>
</dbReference>
<evidence type="ECO:0000313" key="3">
    <source>
        <dbReference type="Proteomes" id="UP000321534"/>
    </source>
</evidence>
<dbReference type="PANTHER" id="PTHR35525:SF3">
    <property type="entry name" value="BLL6575 PROTEIN"/>
    <property type="match status" value="1"/>
</dbReference>
<dbReference type="InterPro" id="IPR010852">
    <property type="entry name" value="ABATE"/>
</dbReference>
<protein>
    <recommendedName>
        <fullName evidence="1">Zinc finger CGNR domain-containing protein</fullName>
    </recommendedName>
</protein>
<feature type="domain" description="Zinc finger CGNR" evidence="1">
    <location>
        <begin position="145"/>
        <end position="186"/>
    </location>
</feature>
<dbReference type="SUPFAM" id="SSF160904">
    <property type="entry name" value="Jann2411-like"/>
    <property type="match status" value="1"/>
</dbReference>
<evidence type="ECO:0000259" key="1">
    <source>
        <dbReference type="Pfam" id="PF11706"/>
    </source>
</evidence>
<name>A0A512D380_9MICO</name>
<dbReference type="RefSeq" id="WP_147067308.1">
    <property type="nucleotide sequence ID" value="NZ_BAAARO010000001.1"/>
</dbReference>
<dbReference type="Proteomes" id="UP000321534">
    <property type="component" value="Unassembled WGS sequence"/>
</dbReference>
<keyword evidence="3" id="KW-1185">Reference proteome</keyword>
<sequence length="188" mass="19771">MRFDSHIERLLDTTVALVNLASPGEAHGTAYDPPVGRDLVAGVADVTSTPEQRSRPTPAEASALLEVVPSARAVFEAAARDDLAAAAAIANDLLDTTRARPRLDPDEGGRFQLHFHGPDDGYVRGWQAGIASGLAVALGSDLGGRLGVCEAAGCDRVFVDGSKNGTRRFCSPQCQSRVKAAAHRARSR</sequence>
<dbReference type="Gene3D" id="1.10.3300.10">
    <property type="entry name" value="Jann2411-like domain"/>
    <property type="match status" value="1"/>
</dbReference>
<gene>
    <name evidence="2" type="ORF">TAE01_27350</name>
</gene>
<dbReference type="InterPro" id="IPR023286">
    <property type="entry name" value="ABATE_dom_sf"/>
</dbReference>
<proteinExistence type="predicted"/>
<reference evidence="2 3" key="1">
    <citation type="submission" date="2019-07" db="EMBL/GenBank/DDBJ databases">
        <title>Whole genome shotgun sequence of Terrabacter aerolatus NBRC 106305.</title>
        <authorList>
            <person name="Hosoyama A."/>
            <person name="Uohara A."/>
            <person name="Ohji S."/>
            <person name="Ichikawa N."/>
        </authorList>
    </citation>
    <scope>NUCLEOTIDE SEQUENCE [LARGE SCALE GENOMIC DNA]</scope>
    <source>
        <strain evidence="2 3">NBRC 106305</strain>
    </source>
</reference>
<accession>A0A512D380</accession>
<dbReference type="AlphaFoldDB" id="A0A512D380"/>
<dbReference type="OrthoDB" id="3531194at2"/>
<organism evidence="2 3">
    <name type="scientific">Terrabacter aerolatus</name>
    <dbReference type="NCBI Taxonomy" id="422442"/>
    <lineage>
        <taxon>Bacteria</taxon>
        <taxon>Bacillati</taxon>
        <taxon>Actinomycetota</taxon>
        <taxon>Actinomycetes</taxon>
        <taxon>Micrococcales</taxon>
        <taxon>Intrasporangiaceae</taxon>
        <taxon>Terrabacter</taxon>
    </lineage>
</organism>
<dbReference type="PANTHER" id="PTHR35525">
    <property type="entry name" value="BLL6575 PROTEIN"/>
    <property type="match status" value="1"/>
</dbReference>